<protein>
    <submittedName>
        <fullName evidence="4">SDR family oxidoreductase</fullName>
    </submittedName>
</protein>
<dbReference type="Proteomes" id="UP000315540">
    <property type="component" value="Unassembled WGS sequence"/>
</dbReference>
<keyword evidence="3" id="KW-0560">Oxidoreductase</keyword>
<evidence type="ECO:0000256" key="2">
    <source>
        <dbReference type="ARBA" id="ARBA00022857"/>
    </source>
</evidence>
<dbReference type="InterPro" id="IPR020904">
    <property type="entry name" value="Sc_DH/Rdtase_CS"/>
</dbReference>
<dbReference type="PROSITE" id="PS00061">
    <property type="entry name" value="ADH_SHORT"/>
    <property type="match status" value="1"/>
</dbReference>
<accession>A0A504IZL1</accession>
<dbReference type="PANTHER" id="PTHR43618">
    <property type="entry name" value="7-ALPHA-HYDROXYSTEROID DEHYDROGENASE"/>
    <property type="match status" value="1"/>
</dbReference>
<dbReference type="InterPro" id="IPR052178">
    <property type="entry name" value="Sec_Metab_Biosynth_SDR"/>
</dbReference>
<name>A0A504IZL1_9FLAO</name>
<evidence type="ECO:0000313" key="4">
    <source>
        <dbReference type="EMBL" id="TPN81198.1"/>
    </source>
</evidence>
<comment type="caution">
    <text evidence="4">The sequence shown here is derived from an EMBL/GenBank/DDBJ whole genome shotgun (WGS) entry which is preliminary data.</text>
</comment>
<dbReference type="SUPFAM" id="SSF51735">
    <property type="entry name" value="NAD(P)-binding Rossmann-fold domains"/>
    <property type="match status" value="1"/>
</dbReference>
<dbReference type="Pfam" id="PF13561">
    <property type="entry name" value="adh_short_C2"/>
    <property type="match status" value="1"/>
</dbReference>
<dbReference type="EMBL" id="VFWZ01000011">
    <property type="protein sequence ID" value="TPN81198.1"/>
    <property type="molecule type" value="Genomic_DNA"/>
</dbReference>
<keyword evidence="2" id="KW-0521">NADP</keyword>
<organism evidence="4 5">
    <name type="scientific">Aquimarina algicola</name>
    <dbReference type="NCBI Taxonomy" id="2589995"/>
    <lineage>
        <taxon>Bacteria</taxon>
        <taxon>Pseudomonadati</taxon>
        <taxon>Bacteroidota</taxon>
        <taxon>Flavobacteriia</taxon>
        <taxon>Flavobacteriales</taxon>
        <taxon>Flavobacteriaceae</taxon>
        <taxon>Aquimarina</taxon>
    </lineage>
</organism>
<dbReference type="InterPro" id="IPR002347">
    <property type="entry name" value="SDR_fam"/>
</dbReference>
<keyword evidence="5" id="KW-1185">Reference proteome</keyword>
<evidence type="ECO:0000256" key="3">
    <source>
        <dbReference type="ARBA" id="ARBA00023002"/>
    </source>
</evidence>
<dbReference type="PRINTS" id="PR00081">
    <property type="entry name" value="GDHRDH"/>
</dbReference>
<evidence type="ECO:0000256" key="1">
    <source>
        <dbReference type="ARBA" id="ARBA00006484"/>
    </source>
</evidence>
<proteinExistence type="inferred from homology"/>
<dbReference type="PRINTS" id="PR00080">
    <property type="entry name" value="SDRFAMILY"/>
</dbReference>
<sequence length="271" mass="29571">MTNIFSIKNKIIVISGATGVLGSVIAKYLAKQEATIILLGRNQKKVDKLAHEINSGGYLGIPIVADVTDEDQLKEVKVYLEKKFKKIDVLINAAGGNMPGAVISPDQSILDSNTESLKKVIDLNYLGTFLPIKTFLQLFLEEKKGIVINFSSMAAQRPLTRVMGYASAKAAIDNLTKWLAIEFCQKYGQGIRINAIAPGFFLTEQNKTLLTEKDGNLTARGQQIIDNTPMKRFGQPDELLGATHWLCSDASKFVTGTIIPVDGGFNTYSGV</sequence>
<dbReference type="Gene3D" id="3.40.50.720">
    <property type="entry name" value="NAD(P)-binding Rossmann-like Domain"/>
    <property type="match status" value="1"/>
</dbReference>
<dbReference type="OrthoDB" id="9803333at2"/>
<reference evidence="4 5" key="1">
    <citation type="submission" date="2019-06" db="EMBL/GenBank/DDBJ databases">
        <authorList>
            <person name="Meng X."/>
        </authorList>
    </citation>
    <scope>NUCLEOTIDE SEQUENCE [LARGE SCALE GENOMIC DNA]</scope>
    <source>
        <strain evidence="4 5">M625</strain>
    </source>
</reference>
<dbReference type="InterPro" id="IPR036291">
    <property type="entry name" value="NAD(P)-bd_dom_sf"/>
</dbReference>
<dbReference type="RefSeq" id="WP_140597572.1">
    <property type="nucleotide sequence ID" value="NZ_VFWZ01000011.1"/>
</dbReference>
<comment type="similarity">
    <text evidence="1">Belongs to the short-chain dehydrogenases/reductases (SDR) family.</text>
</comment>
<dbReference type="NCBIfam" id="NF006132">
    <property type="entry name" value="PRK08277.1"/>
    <property type="match status" value="1"/>
</dbReference>
<evidence type="ECO:0000313" key="5">
    <source>
        <dbReference type="Proteomes" id="UP000315540"/>
    </source>
</evidence>
<dbReference type="PANTHER" id="PTHR43618:SF8">
    <property type="entry name" value="7ALPHA-HYDROXYSTEROID DEHYDROGENASE"/>
    <property type="match status" value="1"/>
</dbReference>
<dbReference type="AlphaFoldDB" id="A0A504IZL1"/>
<dbReference type="GO" id="GO:0016491">
    <property type="term" value="F:oxidoreductase activity"/>
    <property type="evidence" value="ECO:0007669"/>
    <property type="project" value="UniProtKB-KW"/>
</dbReference>
<gene>
    <name evidence="4" type="ORF">FHK87_24755</name>
</gene>